<proteinExistence type="predicted"/>
<dbReference type="InterPro" id="IPR011993">
    <property type="entry name" value="PH-like_dom_sf"/>
</dbReference>
<dbReference type="EMBL" id="MLAK01000878">
    <property type="protein sequence ID" value="OHT02190.1"/>
    <property type="molecule type" value="Genomic_DNA"/>
</dbReference>
<dbReference type="Pfam" id="PF01369">
    <property type="entry name" value="Sec7"/>
    <property type="match status" value="1"/>
</dbReference>
<feature type="domain" description="PH" evidence="1">
    <location>
        <begin position="253"/>
        <end position="369"/>
    </location>
</feature>
<dbReference type="VEuPathDB" id="TrichDB:TRFO_30815"/>
<dbReference type="InterPro" id="IPR035999">
    <property type="entry name" value="Sec7_dom_sf"/>
</dbReference>
<dbReference type="InterPro" id="IPR000904">
    <property type="entry name" value="Sec7_dom"/>
</dbReference>
<dbReference type="Pfam" id="PF00169">
    <property type="entry name" value="PH"/>
    <property type="match status" value="1"/>
</dbReference>
<keyword evidence="4" id="KW-1185">Reference proteome</keyword>
<dbReference type="InterPro" id="IPR023394">
    <property type="entry name" value="Sec7_C_sf"/>
</dbReference>
<dbReference type="Gene3D" id="1.10.1000.11">
    <property type="entry name" value="Arf Nucleotide-binding Site Opener,domain 2"/>
    <property type="match status" value="1"/>
</dbReference>
<evidence type="ECO:0000259" key="1">
    <source>
        <dbReference type="PROSITE" id="PS50003"/>
    </source>
</evidence>
<dbReference type="SUPFAM" id="SSF50729">
    <property type="entry name" value="PH domain-like"/>
    <property type="match status" value="1"/>
</dbReference>
<dbReference type="InterPro" id="IPR001849">
    <property type="entry name" value="PH_domain"/>
</dbReference>
<organism evidence="3 4">
    <name type="scientific">Tritrichomonas foetus</name>
    <dbReference type="NCBI Taxonomy" id="1144522"/>
    <lineage>
        <taxon>Eukaryota</taxon>
        <taxon>Metamonada</taxon>
        <taxon>Parabasalia</taxon>
        <taxon>Tritrichomonadida</taxon>
        <taxon>Tritrichomonadidae</taxon>
        <taxon>Tritrichomonas</taxon>
    </lineage>
</organism>
<dbReference type="PROSITE" id="PS50190">
    <property type="entry name" value="SEC7"/>
    <property type="match status" value="1"/>
</dbReference>
<dbReference type="AlphaFoldDB" id="A0A1J4JXC8"/>
<feature type="domain" description="SEC7" evidence="2">
    <location>
        <begin position="73"/>
        <end position="270"/>
    </location>
</feature>
<dbReference type="GO" id="GO:0032012">
    <property type="term" value="P:regulation of ARF protein signal transduction"/>
    <property type="evidence" value="ECO:0007669"/>
    <property type="project" value="InterPro"/>
</dbReference>
<reference evidence="3" key="1">
    <citation type="submission" date="2016-10" db="EMBL/GenBank/DDBJ databases">
        <authorList>
            <person name="Benchimol M."/>
            <person name="Almeida L.G."/>
            <person name="Vasconcelos A.T."/>
            <person name="Perreira-Neves A."/>
            <person name="Rosa I.A."/>
            <person name="Tasca T."/>
            <person name="Bogo M.R."/>
            <person name="de Souza W."/>
        </authorList>
    </citation>
    <scope>NUCLEOTIDE SEQUENCE [LARGE SCALE GENOMIC DNA]</scope>
    <source>
        <strain evidence="3">K</strain>
    </source>
</reference>
<sequence>MYHLFQIYSNLCGSASQKLNLEDSFQKFERLVAKNMSDNSEIFTWLGKAPDLTENDIQIDCVTHFYPENFAFRFNEDPIKEISKIIKENKDLNDSRNLGNFLFMCPELYARSITKFIFSNKDEISKSLLYFFFSSANLEYRTIHEASRLLLSRIAFPNNQIQISIIFDAFAAAYHSMNTYSEITTKEIAQVAVSCVVFSIFKSKTDILSQNEYIKILDNVKMQEGLKKDIYECLKAKPIPIFFMFASSLDEPNYSKSGYLKKIGGAIKGKTKRWFLIDNSKFTLKYYKDETKKQILGEVELAGSVTTYVSTTKKDQEHLVIKKLNGGPIGFKISKDGHPKRSNHTEYIAYGNDTETLKSWVSACNFVSFWSILNEFTKKRKV</sequence>
<gene>
    <name evidence="3" type="ORF">TRFO_30815</name>
</gene>
<comment type="caution">
    <text evidence="3">The sequence shown here is derived from an EMBL/GenBank/DDBJ whole genome shotgun (WGS) entry which is preliminary data.</text>
</comment>
<dbReference type="GO" id="GO:0005085">
    <property type="term" value="F:guanyl-nucleotide exchange factor activity"/>
    <property type="evidence" value="ECO:0007669"/>
    <property type="project" value="InterPro"/>
</dbReference>
<dbReference type="Gene3D" id="2.30.29.30">
    <property type="entry name" value="Pleckstrin-homology domain (PH domain)/Phosphotyrosine-binding domain (PTB)"/>
    <property type="match status" value="1"/>
</dbReference>
<dbReference type="SUPFAM" id="SSF48425">
    <property type="entry name" value="Sec7 domain"/>
    <property type="match status" value="1"/>
</dbReference>
<dbReference type="SMART" id="SM00233">
    <property type="entry name" value="PH"/>
    <property type="match status" value="1"/>
</dbReference>
<protein>
    <recommendedName>
        <fullName evidence="5">PH domain-containing protein</fullName>
    </recommendedName>
</protein>
<dbReference type="RefSeq" id="XP_068355326.1">
    <property type="nucleotide sequence ID" value="XM_068507562.1"/>
</dbReference>
<evidence type="ECO:0008006" key="5">
    <source>
        <dbReference type="Google" id="ProtNLM"/>
    </source>
</evidence>
<name>A0A1J4JXC8_9EUKA</name>
<dbReference type="GeneID" id="94842266"/>
<evidence type="ECO:0000313" key="4">
    <source>
        <dbReference type="Proteomes" id="UP000179807"/>
    </source>
</evidence>
<accession>A0A1J4JXC8</accession>
<evidence type="ECO:0000259" key="2">
    <source>
        <dbReference type="PROSITE" id="PS50190"/>
    </source>
</evidence>
<dbReference type="OrthoDB" id="10265515at2759"/>
<dbReference type="Proteomes" id="UP000179807">
    <property type="component" value="Unassembled WGS sequence"/>
</dbReference>
<dbReference type="PROSITE" id="PS50003">
    <property type="entry name" value="PH_DOMAIN"/>
    <property type="match status" value="1"/>
</dbReference>
<evidence type="ECO:0000313" key="3">
    <source>
        <dbReference type="EMBL" id="OHT02190.1"/>
    </source>
</evidence>